<protein>
    <submittedName>
        <fullName evidence="10">DUF421 domain-containing protein</fullName>
    </submittedName>
</protein>
<dbReference type="EMBL" id="DXGD01000355">
    <property type="protein sequence ID" value="HIX00393.1"/>
    <property type="molecule type" value="Genomic_DNA"/>
</dbReference>
<dbReference type="PANTHER" id="PTHR34582:SF6">
    <property type="entry name" value="UPF0702 TRANSMEMBRANE PROTEIN YCAP"/>
    <property type="match status" value="1"/>
</dbReference>
<evidence type="ECO:0000256" key="3">
    <source>
        <dbReference type="ARBA" id="ARBA00022475"/>
    </source>
</evidence>
<keyword evidence="6 7" id="KW-0472">Membrane</keyword>
<dbReference type="Pfam" id="PF04239">
    <property type="entry name" value="DUF421"/>
    <property type="match status" value="1"/>
</dbReference>
<evidence type="ECO:0000256" key="2">
    <source>
        <dbReference type="ARBA" id="ARBA00006448"/>
    </source>
</evidence>
<gene>
    <name evidence="10" type="ORF">H9871_09635</name>
</gene>
<feature type="transmembrane region" description="Helical" evidence="7">
    <location>
        <begin position="43"/>
        <end position="62"/>
    </location>
</feature>
<comment type="similarity">
    <text evidence="2">Belongs to the UPF0702 family.</text>
</comment>
<feature type="transmembrane region" description="Helical" evidence="7">
    <location>
        <begin position="68"/>
        <end position="88"/>
    </location>
</feature>
<dbReference type="Proteomes" id="UP000824151">
    <property type="component" value="Unassembled WGS sequence"/>
</dbReference>
<feature type="transmembrane region" description="Helical" evidence="7">
    <location>
        <begin position="12"/>
        <end position="31"/>
    </location>
</feature>
<evidence type="ECO:0000256" key="6">
    <source>
        <dbReference type="ARBA" id="ARBA00023136"/>
    </source>
</evidence>
<evidence type="ECO:0000313" key="10">
    <source>
        <dbReference type="EMBL" id="HIX00393.1"/>
    </source>
</evidence>
<keyword evidence="3" id="KW-1003">Cell membrane</keyword>
<name>A0A9D1UU21_9MICC</name>
<reference evidence="10" key="1">
    <citation type="journal article" date="2021" name="PeerJ">
        <title>Extensive microbial diversity within the chicken gut microbiome revealed by metagenomics and culture.</title>
        <authorList>
            <person name="Gilroy R."/>
            <person name="Ravi A."/>
            <person name="Getino M."/>
            <person name="Pursley I."/>
            <person name="Horton D.L."/>
            <person name="Alikhan N.F."/>
            <person name="Baker D."/>
            <person name="Gharbi K."/>
            <person name="Hall N."/>
            <person name="Watson M."/>
            <person name="Adriaenssens E.M."/>
            <person name="Foster-Nyarko E."/>
            <person name="Jarju S."/>
            <person name="Secka A."/>
            <person name="Antonio M."/>
            <person name="Oren A."/>
            <person name="Chaudhuri R.R."/>
            <person name="La Ragione R."/>
            <person name="Hildebrand F."/>
            <person name="Pallen M.J."/>
        </authorList>
    </citation>
    <scope>NUCLEOTIDE SEQUENCE</scope>
    <source>
        <strain evidence="10">ChiHejej3B27-3195</strain>
    </source>
</reference>
<dbReference type="InterPro" id="IPR048454">
    <property type="entry name" value="YetF_N"/>
</dbReference>
<dbReference type="Pfam" id="PF20730">
    <property type="entry name" value="YetF_N"/>
    <property type="match status" value="1"/>
</dbReference>
<feature type="domain" description="YetF C-terminal" evidence="8">
    <location>
        <begin position="91"/>
        <end position="160"/>
    </location>
</feature>
<dbReference type="Gene3D" id="3.30.240.20">
    <property type="entry name" value="bsu07140 like domains"/>
    <property type="match status" value="1"/>
</dbReference>
<keyword evidence="5 7" id="KW-1133">Transmembrane helix</keyword>
<keyword evidence="4 7" id="KW-0812">Transmembrane</keyword>
<evidence type="ECO:0000259" key="9">
    <source>
        <dbReference type="Pfam" id="PF20730"/>
    </source>
</evidence>
<dbReference type="InterPro" id="IPR007353">
    <property type="entry name" value="DUF421"/>
</dbReference>
<accession>A0A9D1UU21</accession>
<evidence type="ECO:0000256" key="1">
    <source>
        <dbReference type="ARBA" id="ARBA00004651"/>
    </source>
</evidence>
<reference evidence="10" key="2">
    <citation type="submission" date="2021-04" db="EMBL/GenBank/DDBJ databases">
        <authorList>
            <person name="Gilroy R."/>
        </authorList>
    </citation>
    <scope>NUCLEOTIDE SEQUENCE</scope>
    <source>
        <strain evidence="10">ChiHejej3B27-3195</strain>
    </source>
</reference>
<dbReference type="InterPro" id="IPR023090">
    <property type="entry name" value="UPF0702_alpha/beta_dom_sf"/>
</dbReference>
<evidence type="ECO:0000256" key="7">
    <source>
        <dbReference type="SAM" id="Phobius"/>
    </source>
</evidence>
<organism evidence="10 11">
    <name type="scientific">Candidatus Nesterenkonia stercoripullorum</name>
    <dbReference type="NCBI Taxonomy" id="2838701"/>
    <lineage>
        <taxon>Bacteria</taxon>
        <taxon>Bacillati</taxon>
        <taxon>Actinomycetota</taxon>
        <taxon>Actinomycetes</taxon>
        <taxon>Micrococcales</taxon>
        <taxon>Micrococcaceae</taxon>
        <taxon>Nesterenkonia</taxon>
    </lineage>
</organism>
<feature type="domain" description="YetF-like N-terminal transmembrane" evidence="9">
    <location>
        <begin position="14"/>
        <end position="88"/>
    </location>
</feature>
<evidence type="ECO:0000256" key="5">
    <source>
        <dbReference type="ARBA" id="ARBA00022989"/>
    </source>
</evidence>
<dbReference type="AlphaFoldDB" id="A0A9D1UU21"/>
<comment type="subcellular location">
    <subcellularLocation>
        <location evidence="1">Cell membrane</location>
        <topology evidence="1">Multi-pass membrane protein</topology>
    </subcellularLocation>
</comment>
<evidence type="ECO:0000313" key="11">
    <source>
        <dbReference type="Proteomes" id="UP000824151"/>
    </source>
</evidence>
<comment type="caution">
    <text evidence="10">The sequence shown here is derived from an EMBL/GenBank/DDBJ whole genome shotgun (WGS) entry which is preliminary data.</text>
</comment>
<evidence type="ECO:0000256" key="4">
    <source>
        <dbReference type="ARBA" id="ARBA00022692"/>
    </source>
</evidence>
<evidence type="ECO:0000259" key="8">
    <source>
        <dbReference type="Pfam" id="PF04239"/>
    </source>
</evidence>
<sequence length="175" mass="19053">MDITQYWDGWDPIVHTVVTLLCGYIALLVLLRISGARTMAAMTPLDFIIAVTIGSAFGRMLTAADVPLSQAVVTLVLLVLLQWVLAWIRARSPKLRRLVDTSPVLVYYQGDFQRLAMRRHQLVEEDVHTAVRQSGRGSLAGVAAVVLEKNGALEVVSQDSLGDGGSVLRVTSSPE</sequence>
<dbReference type="GO" id="GO:0005886">
    <property type="term" value="C:plasma membrane"/>
    <property type="evidence" value="ECO:0007669"/>
    <property type="project" value="UniProtKB-SubCell"/>
</dbReference>
<proteinExistence type="inferred from homology"/>
<dbReference type="PANTHER" id="PTHR34582">
    <property type="entry name" value="UPF0702 TRANSMEMBRANE PROTEIN YCAP"/>
    <property type="match status" value="1"/>
</dbReference>